<evidence type="ECO:0000256" key="1">
    <source>
        <dbReference type="ARBA" id="ARBA00023002"/>
    </source>
</evidence>
<proteinExistence type="predicted"/>
<evidence type="ECO:0000313" key="4">
    <source>
        <dbReference type="Proteomes" id="UP000091914"/>
    </source>
</evidence>
<reference evidence="3 4" key="1">
    <citation type="submission" date="2016-06" db="EMBL/GenBank/DDBJ databases">
        <authorList>
            <person name="Kjaerup R.B."/>
            <person name="Dalgaard T.S."/>
            <person name="Juul-Madsen H.R."/>
        </authorList>
    </citation>
    <scope>NUCLEOTIDE SEQUENCE [LARGE SCALE GENOMIC DNA]</scope>
    <source>
        <strain evidence="3 4">852002-51834_SCH5396731</strain>
    </source>
</reference>
<dbReference type="PANTHER" id="PTHR43364">
    <property type="entry name" value="NADH-SPECIFIC METHYLGLYOXAL REDUCTASE-RELATED"/>
    <property type="match status" value="1"/>
</dbReference>
<gene>
    <name evidence="3" type="ORF">A5760_13845</name>
</gene>
<feature type="domain" description="NADP-dependent oxidoreductase" evidence="2">
    <location>
        <begin position="21"/>
        <end position="320"/>
    </location>
</feature>
<dbReference type="RefSeq" id="WP_064882301.1">
    <property type="nucleotide sequence ID" value="NZ_LZSX01000073.1"/>
</dbReference>
<dbReference type="InterPro" id="IPR036812">
    <property type="entry name" value="NAD(P)_OxRdtase_dom_sf"/>
</dbReference>
<dbReference type="OrthoDB" id="9768793at2"/>
<dbReference type="CDD" id="cd19080">
    <property type="entry name" value="AKR_AKR9A_9B"/>
    <property type="match status" value="1"/>
</dbReference>
<sequence length="364" mass="39934">MGLMPLDQYVTLGRSGLRVSPLCLGAMTFGEDLGWGTSVEESQQIIDRYLELGGNFIDTANFYTRSHSEKIIGDHIGRHPARRDRLAIATKFSGNLYPGDPNGGGSGRKSLINACENSLRRLQTDYIDLYWLHIWDANTPIEETMAALEDLVRAGKVRYIGVSDTPAWKIAQANLIAQFRGWSSFVGLQVEYSLLERAIEQDLVPMASEFGLGITPWSPLKGGVLSGKYTRANSGRRNADRGAMVDAFLNEKTYAVIDELEAIAKAHETNVASVALAWVRAQRAVSSVIIGARRLSQLEDNVRAVDVNLSVDELARLDALTKPRFGFPHNMLEMAPGMINGGTTINGFAGPISEYVMPEGVQPY</sequence>
<keyword evidence="1" id="KW-0560">Oxidoreductase</keyword>
<dbReference type="InterPro" id="IPR050523">
    <property type="entry name" value="AKR_Detox_Biosynth"/>
</dbReference>
<dbReference type="Gene3D" id="3.20.20.100">
    <property type="entry name" value="NADP-dependent oxidoreductase domain"/>
    <property type="match status" value="1"/>
</dbReference>
<dbReference type="Pfam" id="PF00248">
    <property type="entry name" value="Aldo_ket_red"/>
    <property type="match status" value="1"/>
</dbReference>
<dbReference type="AlphaFoldDB" id="A0A1A0VFL0"/>
<dbReference type="PRINTS" id="PR00069">
    <property type="entry name" value="ALDKETRDTASE"/>
</dbReference>
<accession>A0A1A0VFL0</accession>
<evidence type="ECO:0000313" key="3">
    <source>
        <dbReference type="EMBL" id="OBB82035.1"/>
    </source>
</evidence>
<dbReference type="InterPro" id="IPR020471">
    <property type="entry name" value="AKR"/>
</dbReference>
<protein>
    <submittedName>
        <fullName evidence="3">Aldo/keto reductase</fullName>
    </submittedName>
</protein>
<evidence type="ECO:0000259" key="2">
    <source>
        <dbReference type="Pfam" id="PF00248"/>
    </source>
</evidence>
<dbReference type="Proteomes" id="UP000091914">
    <property type="component" value="Unassembled WGS sequence"/>
</dbReference>
<dbReference type="SUPFAM" id="SSF51430">
    <property type="entry name" value="NAD(P)-linked oxidoreductase"/>
    <property type="match status" value="1"/>
</dbReference>
<organism evidence="3 4">
    <name type="scientific">Mycobacterium colombiense</name>
    <dbReference type="NCBI Taxonomy" id="339268"/>
    <lineage>
        <taxon>Bacteria</taxon>
        <taxon>Bacillati</taxon>
        <taxon>Actinomycetota</taxon>
        <taxon>Actinomycetes</taxon>
        <taxon>Mycobacteriales</taxon>
        <taxon>Mycobacteriaceae</taxon>
        <taxon>Mycobacterium</taxon>
        <taxon>Mycobacterium avium complex (MAC)</taxon>
    </lineage>
</organism>
<dbReference type="EMBL" id="LZSX01000073">
    <property type="protein sequence ID" value="OBB82035.1"/>
    <property type="molecule type" value="Genomic_DNA"/>
</dbReference>
<dbReference type="GO" id="GO:0016491">
    <property type="term" value="F:oxidoreductase activity"/>
    <property type="evidence" value="ECO:0007669"/>
    <property type="project" value="UniProtKB-KW"/>
</dbReference>
<comment type="caution">
    <text evidence="3">The sequence shown here is derived from an EMBL/GenBank/DDBJ whole genome shotgun (WGS) entry which is preliminary data.</text>
</comment>
<dbReference type="InterPro" id="IPR023210">
    <property type="entry name" value="NADP_OxRdtase_dom"/>
</dbReference>
<dbReference type="GO" id="GO:0005829">
    <property type="term" value="C:cytosol"/>
    <property type="evidence" value="ECO:0007669"/>
    <property type="project" value="TreeGrafter"/>
</dbReference>
<dbReference type="FunFam" id="3.20.20.100:FF:000004">
    <property type="entry name" value="Oxidoreductase, aldo/keto reductase"/>
    <property type="match status" value="1"/>
</dbReference>
<dbReference type="PANTHER" id="PTHR43364:SF4">
    <property type="entry name" value="NAD(P)-LINKED OXIDOREDUCTASE SUPERFAMILY PROTEIN"/>
    <property type="match status" value="1"/>
</dbReference>
<name>A0A1A0VFL0_9MYCO</name>